<keyword evidence="1" id="KW-0472">Membrane</keyword>
<dbReference type="Pfam" id="PF14023">
    <property type="entry name" value="Bestrophin-like"/>
    <property type="match status" value="1"/>
</dbReference>
<organism evidence="2 3">
    <name type="scientific">Acrocarpospora corrugata</name>
    <dbReference type="NCBI Taxonomy" id="35763"/>
    <lineage>
        <taxon>Bacteria</taxon>
        <taxon>Bacillati</taxon>
        <taxon>Actinomycetota</taxon>
        <taxon>Actinomycetes</taxon>
        <taxon>Streptosporangiales</taxon>
        <taxon>Streptosporangiaceae</taxon>
        <taxon>Acrocarpospora</taxon>
    </lineage>
</organism>
<dbReference type="Proteomes" id="UP000334990">
    <property type="component" value="Unassembled WGS sequence"/>
</dbReference>
<evidence type="ECO:0000256" key="1">
    <source>
        <dbReference type="SAM" id="Phobius"/>
    </source>
</evidence>
<keyword evidence="1" id="KW-0812">Transmembrane</keyword>
<protein>
    <recommendedName>
        <fullName evidence="4">DUF4239 domain-containing protein</fullName>
    </recommendedName>
</protein>
<feature type="transmembrane region" description="Helical" evidence="1">
    <location>
        <begin position="199"/>
        <end position="219"/>
    </location>
</feature>
<sequence>MGWIVVFTVGTVVLAGVVLTSLRRRGHEDADGGAGPIDFAVNIALAVFLVVVAYAVVLCRDAISASEADVSAEAESLTELYWAAAPLPGSAEVRTLVRAYTTQSIDLDWPLMAKLELSPVARKTLDELRAAVVKLNPANEGENNLRTEALARASEVSHARSVRADDASTELEPVFFISMVISGLLVIVLPWTLRQRPTVPSMIADLVRIATVVIGIVFIQMISHPYGVEDAIDPSALQSAQTQYNQIDKQFPLTSPASAQQPQPPQ</sequence>
<dbReference type="AlphaFoldDB" id="A0A5M3VYH8"/>
<evidence type="ECO:0000313" key="2">
    <source>
        <dbReference type="EMBL" id="GES01159.1"/>
    </source>
</evidence>
<proteinExistence type="predicted"/>
<reference evidence="2 3" key="1">
    <citation type="submission" date="2019-10" db="EMBL/GenBank/DDBJ databases">
        <title>Whole genome shotgun sequence of Acrocarpospora corrugata NBRC 13972.</title>
        <authorList>
            <person name="Ichikawa N."/>
            <person name="Kimura A."/>
            <person name="Kitahashi Y."/>
            <person name="Komaki H."/>
            <person name="Oguchi A."/>
        </authorList>
    </citation>
    <scope>NUCLEOTIDE SEQUENCE [LARGE SCALE GENOMIC DNA]</scope>
    <source>
        <strain evidence="2 3">NBRC 13972</strain>
    </source>
</reference>
<dbReference type="RefSeq" id="WP_170316956.1">
    <property type="nucleotide sequence ID" value="NZ_BAAABN010000057.1"/>
</dbReference>
<comment type="caution">
    <text evidence="2">The sequence shown here is derived from an EMBL/GenBank/DDBJ whole genome shotgun (WGS) entry which is preliminary data.</text>
</comment>
<gene>
    <name evidence="2" type="ORF">Acor_32230</name>
</gene>
<accession>A0A5M3VYH8</accession>
<name>A0A5M3VYH8_9ACTN</name>
<feature type="transmembrane region" description="Helical" evidence="1">
    <location>
        <begin position="173"/>
        <end position="193"/>
    </location>
</feature>
<keyword evidence="1" id="KW-1133">Transmembrane helix</keyword>
<feature type="transmembrane region" description="Helical" evidence="1">
    <location>
        <begin position="39"/>
        <end position="59"/>
    </location>
</feature>
<dbReference type="EMBL" id="BLAD01000049">
    <property type="protein sequence ID" value="GES01159.1"/>
    <property type="molecule type" value="Genomic_DNA"/>
</dbReference>
<evidence type="ECO:0008006" key="4">
    <source>
        <dbReference type="Google" id="ProtNLM"/>
    </source>
</evidence>
<dbReference type="InterPro" id="IPR025333">
    <property type="entry name" value="DUF4239"/>
</dbReference>
<keyword evidence="3" id="KW-1185">Reference proteome</keyword>
<evidence type="ECO:0000313" key="3">
    <source>
        <dbReference type="Proteomes" id="UP000334990"/>
    </source>
</evidence>